<evidence type="ECO:0000256" key="2">
    <source>
        <dbReference type="ARBA" id="ARBA00023015"/>
    </source>
</evidence>
<protein>
    <submittedName>
        <fullName evidence="7">RNA polymerase sigma-70 factor (ECF subfamily)</fullName>
    </submittedName>
</protein>
<dbReference type="CDD" id="cd06171">
    <property type="entry name" value="Sigma70_r4"/>
    <property type="match status" value="1"/>
</dbReference>
<feature type="domain" description="RNA polymerase sigma-70 region 2" evidence="5">
    <location>
        <begin position="25"/>
        <end position="91"/>
    </location>
</feature>
<dbReference type="InterPro" id="IPR039425">
    <property type="entry name" value="RNA_pol_sigma-70-like"/>
</dbReference>
<comment type="caution">
    <text evidence="7">The sequence shown here is derived from an EMBL/GenBank/DDBJ whole genome shotgun (WGS) entry which is preliminary data.</text>
</comment>
<dbReference type="Gene3D" id="1.10.10.10">
    <property type="entry name" value="Winged helix-like DNA-binding domain superfamily/Winged helix DNA-binding domain"/>
    <property type="match status" value="1"/>
</dbReference>
<dbReference type="EMBL" id="JAGGLV010000001">
    <property type="protein sequence ID" value="MBP2110436.1"/>
    <property type="molecule type" value="Genomic_DNA"/>
</dbReference>
<name>A0ABS4NLS4_9BACL</name>
<evidence type="ECO:0000259" key="5">
    <source>
        <dbReference type="Pfam" id="PF04542"/>
    </source>
</evidence>
<reference evidence="7 8" key="1">
    <citation type="submission" date="2021-03" db="EMBL/GenBank/DDBJ databases">
        <title>Genomic Encyclopedia of Type Strains, Phase IV (KMG-IV): sequencing the most valuable type-strain genomes for metagenomic binning, comparative biology and taxonomic classification.</title>
        <authorList>
            <person name="Goeker M."/>
        </authorList>
    </citation>
    <scope>NUCLEOTIDE SEQUENCE [LARGE SCALE GENOMIC DNA]</scope>
    <source>
        <strain evidence="7 8">DSM 101953</strain>
    </source>
</reference>
<dbReference type="PANTHER" id="PTHR43133">
    <property type="entry name" value="RNA POLYMERASE ECF-TYPE SIGMA FACTO"/>
    <property type="match status" value="1"/>
</dbReference>
<evidence type="ECO:0000313" key="7">
    <source>
        <dbReference type="EMBL" id="MBP2110436.1"/>
    </source>
</evidence>
<dbReference type="RefSeq" id="WP_209869048.1">
    <property type="nucleotide sequence ID" value="NZ_JAGGLV010000001.1"/>
</dbReference>
<feature type="domain" description="RNA polymerase sigma factor 70 region 4 type 2" evidence="6">
    <location>
        <begin position="124"/>
        <end position="174"/>
    </location>
</feature>
<keyword evidence="2" id="KW-0805">Transcription regulation</keyword>
<evidence type="ECO:0000259" key="6">
    <source>
        <dbReference type="Pfam" id="PF08281"/>
    </source>
</evidence>
<dbReference type="InterPro" id="IPR014284">
    <property type="entry name" value="RNA_pol_sigma-70_dom"/>
</dbReference>
<dbReference type="SUPFAM" id="SSF88659">
    <property type="entry name" value="Sigma3 and sigma4 domains of RNA polymerase sigma factors"/>
    <property type="match status" value="1"/>
</dbReference>
<evidence type="ECO:0000256" key="1">
    <source>
        <dbReference type="ARBA" id="ARBA00010641"/>
    </source>
</evidence>
<organism evidence="7 8">
    <name type="scientific">Paenibacillus silagei</name>
    <dbReference type="NCBI Taxonomy" id="1670801"/>
    <lineage>
        <taxon>Bacteria</taxon>
        <taxon>Bacillati</taxon>
        <taxon>Bacillota</taxon>
        <taxon>Bacilli</taxon>
        <taxon>Bacillales</taxon>
        <taxon>Paenibacillaceae</taxon>
        <taxon>Paenibacillus</taxon>
    </lineage>
</organism>
<evidence type="ECO:0000313" key="8">
    <source>
        <dbReference type="Proteomes" id="UP000773462"/>
    </source>
</evidence>
<dbReference type="Pfam" id="PF08281">
    <property type="entry name" value="Sigma70_r4_2"/>
    <property type="match status" value="1"/>
</dbReference>
<dbReference type="InterPro" id="IPR013324">
    <property type="entry name" value="RNA_pol_sigma_r3/r4-like"/>
</dbReference>
<dbReference type="Pfam" id="PF04542">
    <property type="entry name" value="Sigma70_r2"/>
    <property type="match status" value="1"/>
</dbReference>
<dbReference type="InterPro" id="IPR036388">
    <property type="entry name" value="WH-like_DNA-bd_sf"/>
</dbReference>
<proteinExistence type="inferred from homology"/>
<keyword evidence="4" id="KW-0804">Transcription</keyword>
<evidence type="ECO:0000256" key="4">
    <source>
        <dbReference type="ARBA" id="ARBA00023163"/>
    </source>
</evidence>
<evidence type="ECO:0000256" key="3">
    <source>
        <dbReference type="ARBA" id="ARBA00023082"/>
    </source>
</evidence>
<dbReference type="InterPro" id="IPR013249">
    <property type="entry name" value="RNA_pol_sigma70_r4_t2"/>
</dbReference>
<dbReference type="PANTHER" id="PTHR43133:SF60">
    <property type="entry name" value="RNA POLYMERASE SIGMA FACTOR SIGV"/>
    <property type="match status" value="1"/>
</dbReference>
<keyword evidence="3" id="KW-0731">Sigma factor</keyword>
<dbReference type="Proteomes" id="UP000773462">
    <property type="component" value="Unassembled WGS sequence"/>
</dbReference>
<accession>A0ABS4NLS4</accession>
<dbReference type="InterPro" id="IPR007627">
    <property type="entry name" value="RNA_pol_sigma70_r2"/>
</dbReference>
<gene>
    <name evidence="7" type="ORF">J2Z70_000575</name>
</gene>
<sequence length="195" mass="22916">MEHPKEYSQLIMLTLAGSREAFSELYEATIRDVYQTVHFLVRETTEVDDIVQEIYIQMRRSLGHFDISRPFRPWLMGIAVRQIHAYRRKRWTHLRVLKKAEQVNLVVEPEFTNKVVDKISNHSLLASVDSLPYKLKQVIILHYLNELSQEESAAILEIPLGTVKSRIHAALRKLRQKPENQTLFKGKVEDLHEFQ</sequence>
<dbReference type="NCBIfam" id="TIGR02937">
    <property type="entry name" value="sigma70-ECF"/>
    <property type="match status" value="1"/>
</dbReference>
<dbReference type="InterPro" id="IPR013325">
    <property type="entry name" value="RNA_pol_sigma_r2"/>
</dbReference>
<dbReference type="NCBIfam" id="NF009195">
    <property type="entry name" value="PRK12543.1"/>
    <property type="match status" value="1"/>
</dbReference>
<dbReference type="SUPFAM" id="SSF88946">
    <property type="entry name" value="Sigma2 domain of RNA polymerase sigma factors"/>
    <property type="match status" value="1"/>
</dbReference>
<comment type="similarity">
    <text evidence="1">Belongs to the sigma-70 factor family. ECF subfamily.</text>
</comment>
<dbReference type="Gene3D" id="1.10.1740.10">
    <property type="match status" value="1"/>
</dbReference>
<keyword evidence="8" id="KW-1185">Reference proteome</keyword>